<name>A0ABS4Z2T7_9ACTN</name>
<dbReference type="Gene3D" id="3.40.190.10">
    <property type="entry name" value="Periplasmic binding protein-like II"/>
    <property type="match status" value="2"/>
</dbReference>
<reference evidence="7 8" key="1">
    <citation type="submission" date="2021-03" db="EMBL/GenBank/DDBJ databases">
        <title>Sequencing the genomes of 1000 actinobacteria strains.</title>
        <authorList>
            <person name="Klenk H.-P."/>
        </authorList>
    </citation>
    <scope>NUCLEOTIDE SEQUENCE [LARGE SCALE GENOMIC DNA]</scope>
    <source>
        <strain evidence="7 8">DSM 12936</strain>
    </source>
</reference>
<proteinExistence type="predicted"/>
<dbReference type="PROSITE" id="PS51318">
    <property type="entry name" value="TAT"/>
    <property type="match status" value="1"/>
</dbReference>
<evidence type="ECO:0000256" key="3">
    <source>
        <dbReference type="ARBA" id="ARBA00023136"/>
    </source>
</evidence>
<keyword evidence="3" id="KW-0472">Membrane</keyword>
<dbReference type="Proteomes" id="UP000758168">
    <property type="component" value="Unassembled WGS sequence"/>
</dbReference>
<dbReference type="Pfam" id="PF13416">
    <property type="entry name" value="SBP_bac_8"/>
    <property type="match status" value="1"/>
</dbReference>
<dbReference type="InterPro" id="IPR006059">
    <property type="entry name" value="SBP"/>
</dbReference>
<evidence type="ECO:0000256" key="6">
    <source>
        <dbReference type="SAM" id="SignalP"/>
    </source>
</evidence>
<evidence type="ECO:0000256" key="4">
    <source>
        <dbReference type="ARBA" id="ARBA00023139"/>
    </source>
</evidence>
<dbReference type="PROSITE" id="PS51257">
    <property type="entry name" value="PROKAR_LIPOPROTEIN"/>
    <property type="match status" value="1"/>
</dbReference>
<dbReference type="InterPro" id="IPR050490">
    <property type="entry name" value="Bact_solute-bd_prot1"/>
</dbReference>
<evidence type="ECO:0000256" key="5">
    <source>
        <dbReference type="ARBA" id="ARBA00023288"/>
    </source>
</evidence>
<dbReference type="SUPFAM" id="SSF53850">
    <property type="entry name" value="Periplasmic binding protein-like II"/>
    <property type="match status" value="1"/>
</dbReference>
<gene>
    <name evidence="7" type="ORF">JOF54_000283</name>
</gene>
<keyword evidence="4" id="KW-0564">Palmitate</keyword>
<dbReference type="EMBL" id="JAGIOB010000001">
    <property type="protein sequence ID" value="MBP2415361.1"/>
    <property type="molecule type" value="Genomic_DNA"/>
</dbReference>
<protein>
    <submittedName>
        <fullName evidence="7">ABC-type glycerol-3-phosphate transport system substrate-binding protein</fullName>
    </submittedName>
</protein>
<evidence type="ECO:0000256" key="2">
    <source>
        <dbReference type="ARBA" id="ARBA00022729"/>
    </source>
</evidence>
<keyword evidence="5" id="KW-0449">Lipoprotein</keyword>
<dbReference type="InterPro" id="IPR006311">
    <property type="entry name" value="TAT_signal"/>
</dbReference>
<evidence type="ECO:0000313" key="7">
    <source>
        <dbReference type="EMBL" id="MBP2415361.1"/>
    </source>
</evidence>
<keyword evidence="2 6" id="KW-0732">Signal</keyword>
<feature type="signal peptide" evidence="6">
    <location>
        <begin position="1"/>
        <end position="21"/>
    </location>
</feature>
<evidence type="ECO:0000256" key="1">
    <source>
        <dbReference type="ARBA" id="ARBA00022475"/>
    </source>
</evidence>
<keyword evidence="8" id="KW-1185">Reference proteome</keyword>
<accession>A0ABS4Z2T7</accession>
<organism evidence="7 8">
    <name type="scientific">Microlunatus capsulatus</name>
    <dbReference type="NCBI Taxonomy" id="99117"/>
    <lineage>
        <taxon>Bacteria</taxon>
        <taxon>Bacillati</taxon>
        <taxon>Actinomycetota</taxon>
        <taxon>Actinomycetes</taxon>
        <taxon>Propionibacteriales</taxon>
        <taxon>Propionibacteriaceae</taxon>
        <taxon>Microlunatus</taxon>
    </lineage>
</organism>
<keyword evidence="1" id="KW-1003">Cell membrane</keyword>
<dbReference type="RefSeq" id="WP_210052320.1">
    <property type="nucleotide sequence ID" value="NZ_BAAAMH010000036.1"/>
</dbReference>
<dbReference type="PANTHER" id="PTHR43649">
    <property type="entry name" value="ARABINOSE-BINDING PROTEIN-RELATED"/>
    <property type="match status" value="1"/>
</dbReference>
<feature type="chain" id="PRO_5046543908" evidence="6">
    <location>
        <begin position="22"/>
        <end position="509"/>
    </location>
</feature>
<evidence type="ECO:0000313" key="8">
    <source>
        <dbReference type="Proteomes" id="UP000758168"/>
    </source>
</evidence>
<comment type="caution">
    <text evidence="7">The sequence shown here is derived from an EMBL/GenBank/DDBJ whole genome shotgun (WGS) entry which is preliminary data.</text>
</comment>
<dbReference type="PANTHER" id="PTHR43649:SF33">
    <property type="entry name" value="POLYGALACTURONAN_RHAMNOGALACTURONAN-BINDING PROTEIN YTCQ"/>
    <property type="match status" value="1"/>
</dbReference>
<sequence>MITRRGLLGSTAGLAGAAALAGCSTSAGGPTGSGSVATRADGLPDLTWKGTITMGAQGYTPAVEGVKLAPGTAKLQQFGKAAEEFTKLYPGITVKFLGSEYTYEVDQMKTAATGGQLPDVWWQQAPLVKTSFPKGVATNLNAYMDQPNPFVEGNTRWRDVFNTSVYATTAVNPETLYTNNGDFVGTAFFYNVKMFADAGLTPPTTWAELLEVCRALSARGVTPLAIQPITSGFGWVSRIFLGNMLGRETLEKIDAYSAEPGISVTDVAVAYKKGLLDPRQNPGVLAWWPVAKQLFDFCDKTIMQLPPNPPTGSPEPGTYFAAEKVAMIYDGTWAPGAVADNGSDFEVGSFPWPAMAGSYENATDYDSSNAVSGPSAAWQFHVSTDRSDSTLKEEGKLDAVVSWMKFFSTPQWNQAICNERGAFLPTFQGTTPPASMKDLAALAAEPIYAVSGGAEFSTEAADQVSRLFQQFLLGQVGMDEVSTKYPQIIDKGLQEYLRANPVDFDQYPA</sequence>